<keyword evidence="1" id="KW-0732">Signal</keyword>
<dbReference type="OrthoDB" id="5966698at2"/>
<feature type="signal peptide" evidence="1">
    <location>
        <begin position="1"/>
        <end position="18"/>
    </location>
</feature>
<keyword evidence="3" id="KW-1185">Reference proteome</keyword>
<dbReference type="Proteomes" id="UP000029392">
    <property type="component" value="Unassembled WGS sequence"/>
</dbReference>
<dbReference type="STRING" id="1384054.N790_04230"/>
<reference evidence="2 3" key="1">
    <citation type="submission" date="2013-09" db="EMBL/GenBank/DDBJ databases">
        <title>Genome sequencing of Arenimonas malthae.</title>
        <authorList>
            <person name="Chen F."/>
            <person name="Wang G."/>
        </authorList>
    </citation>
    <scope>NUCLEOTIDE SEQUENCE [LARGE SCALE GENOMIC DNA]</scope>
    <source>
        <strain evidence="2 3">CC-JY-1</strain>
    </source>
</reference>
<accession>A0A091BJB7</accession>
<sequence>MTPRPLFLLLALTTAATAGDEPAPEPGAADRAFAAALEACRAASHQSPHPFMKGFTIDHVVAGEQDGACAYSQTMPGEMRMECKLSKDGRAGLAAEFLALAEGRMTGSTSAQPAWTSECEILTKDGKRLPMGQG</sequence>
<dbReference type="AlphaFoldDB" id="A0A091BJB7"/>
<gene>
    <name evidence="2" type="ORF">N790_04230</name>
</gene>
<dbReference type="PATRIC" id="fig|1384054.3.peg.667"/>
<evidence type="ECO:0008006" key="4">
    <source>
        <dbReference type="Google" id="ProtNLM"/>
    </source>
</evidence>
<dbReference type="RefSeq" id="WP_043800850.1">
    <property type="nucleotide sequence ID" value="NZ_AVCH01000053.1"/>
</dbReference>
<organism evidence="2 3">
    <name type="scientific">Arenimonas malthae CC-JY-1</name>
    <dbReference type="NCBI Taxonomy" id="1384054"/>
    <lineage>
        <taxon>Bacteria</taxon>
        <taxon>Pseudomonadati</taxon>
        <taxon>Pseudomonadota</taxon>
        <taxon>Gammaproteobacteria</taxon>
        <taxon>Lysobacterales</taxon>
        <taxon>Lysobacteraceae</taxon>
        <taxon>Arenimonas</taxon>
    </lineage>
</organism>
<dbReference type="EMBL" id="AVCH01000053">
    <property type="protein sequence ID" value="KFN51637.1"/>
    <property type="molecule type" value="Genomic_DNA"/>
</dbReference>
<comment type="caution">
    <text evidence="2">The sequence shown here is derived from an EMBL/GenBank/DDBJ whole genome shotgun (WGS) entry which is preliminary data.</text>
</comment>
<proteinExistence type="predicted"/>
<evidence type="ECO:0000256" key="1">
    <source>
        <dbReference type="SAM" id="SignalP"/>
    </source>
</evidence>
<feature type="chain" id="PRO_5001869852" description="DUF3617 family protein" evidence="1">
    <location>
        <begin position="19"/>
        <end position="134"/>
    </location>
</feature>
<name>A0A091BJB7_9GAMM</name>
<protein>
    <recommendedName>
        <fullName evidence="4">DUF3617 family protein</fullName>
    </recommendedName>
</protein>
<evidence type="ECO:0000313" key="3">
    <source>
        <dbReference type="Proteomes" id="UP000029392"/>
    </source>
</evidence>
<evidence type="ECO:0000313" key="2">
    <source>
        <dbReference type="EMBL" id="KFN51637.1"/>
    </source>
</evidence>